<dbReference type="CDD" id="cd13136">
    <property type="entry name" value="MATE_DinF_like"/>
    <property type="match status" value="1"/>
</dbReference>
<feature type="transmembrane region" description="Helical" evidence="7">
    <location>
        <begin position="135"/>
        <end position="156"/>
    </location>
</feature>
<evidence type="ECO:0000256" key="7">
    <source>
        <dbReference type="SAM" id="Phobius"/>
    </source>
</evidence>
<dbReference type="Pfam" id="PF01554">
    <property type="entry name" value="MatE"/>
    <property type="match status" value="2"/>
</dbReference>
<feature type="transmembrane region" description="Helical" evidence="7">
    <location>
        <begin position="326"/>
        <end position="351"/>
    </location>
</feature>
<comment type="similarity">
    <text evidence="2">Belongs to the multi antimicrobial extrusion (MATE) (TC 2.A.66.1) family.</text>
</comment>
<dbReference type="KEGG" id="kak:Kalk_07165"/>
<dbReference type="InterPro" id="IPR044644">
    <property type="entry name" value="DinF-like"/>
</dbReference>
<dbReference type="GO" id="GO:0005886">
    <property type="term" value="C:plasma membrane"/>
    <property type="evidence" value="ECO:0007669"/>
    <property type="project" value="TreeGrafter"/>
</dbReference>
<dbReference type="InterPro" id="IPR050222">
    <property type="entry name" value="MATE_MdtK"/>
</dbReference>
<feature type="transmembrane region" description="Helical" evidence="7">
    <location>
        <begin position="196"/>
        <end position="217"/>
    </location>
</feature>
<feature type="transmembrane region" description="Helical" evidence="7">
    <location>
        <begin position="251"/>
        <end position="270"/>
    </location>
</feature>
<feature type="transmembrane region" description="Helical" evidence="7">
    <location>
        <begin position="21"/>
        <end position="43"/>
    </location>
</feature>
<feature type="transmembrane region" description="Helical" evidence="7">
    <location>
        <begin position="419"/>
        <end position="442"/>
    </location>
</feature>
<dbReference type="PANTHER" id="PTHR43298">
    <property type="entry name" value="MULTIDRUG RESISTANCE PROTEIN NORM-RELATED"/>
    <property type="match status" value="1"/>
</dbReference>
<dbReference type="GO" id="GO:0042910">
    <property type="term" value="F:xenobiotic transmembrane transporter activity"/>
    <property type="evidence" value="ECO:0007669"/>
    <property type="project" value="InterPro"/>
</dbReference>
<dbReference type="GO" id="GO:0015297">
    <property type="term" value="F:antiporter activity"/>
    <property type="evidence" value="ECO:0007669"/>
    <property type="project" value="InterPro"/>
</dbReference>
<keyword evidence="4 7" id="KW-0812">Transmembrane</keyword>
<organism evidence="8 9">
    <name type="scientific">Ketobacter alkanivorans</name>
    <dbReference type="NCBI Taxonomy" id="1917421"/>
    <lineage>
        <taxon>Bacteria</taxon>
        <taxon>Pseudomonadati</taxon>
        <taxon>Pseudomonadota</taxon>
        <taxon>Gammaproteobacteria</taxon>
        <taxon>Pseudomonadales</taxon>
        <taxon>Ketobacteraceae</taxon>
        <taxon>Ketobacter</taxon>
    </lineage>
</organism>
<protein>
    <recommendedName>
        <fullName evidence="10">MATE family efflux transporter</fullName>
    </recommendedName>
</protein>
<reference evidence="9" key="1">
    <citation type="submission" date="2017-08" db="EMBL/GenBank/DDBJ databases">
        <title>Direct submision.</title>
        <authorList>
            <person name="Kim S.-J."/>
            <person name="Rhee S.-K."/>
        </authorList>
    </citation>
    <scope>NUCLEOTIDE SEQUENCE [LARGE SCALE GENOMIC DNA]</scope>
    <source>
        <strain evidence="9">GI5</strain>
    </source>
</reference>
<dbReference type="InterPro" id="IPR002528">
    <property type="entry name" value="MATE_fam"/>
</dbReference>
<feature type="transmembrane region" description="Helical" evidence="7">
    <location>
        <begin position="168"/>
        <end position="190"/>
    </location>
</feature>
<dbReference type="PANTHER" id="PTHR43298:SF2">
    <property type="entry name" value="FMN_FAD EXPORTER YEEO-RELATED"/>
    <property type="match status" value="1"/>
</dbReference>
<feature type="transmembrane region" description="Helical" evidence="7">
    <location>
        <begin position="363"/>
        <end position="384"/>
    </location>
</feature>
<keyword evidence="5 7" id="KW-1133">Transmembrane helix</keyword>
<dbReference type="Proteomes" id="UP000235116">
    <property type="component" value="Chromosome"/>
</dbReference>
<feature type="transmembrane region" description="Helical" evidence="7">
    <location>
        <begin position="95"/>
        <end position="115"/>
    </location>
</feature>
<dbReference type="NCBIfam" id="TIGR00797">
    <property type="entry name" value="matE"/>
    <property type="match status" value="1"/>
</dbReference>
<evidence type="ECO:0000313" key="8">
    <source>
        <dbReference type="EMBL" id="AUM12201.1"/>
    </source>
</evidence>
<gene>
    <name evidence="8" type="ORF">Kalk_07165</name>
</gene>
<comment type="subcellular location">
    <subcellularLocation>
        <location evidence="1">Membrane</location>
        <topology evidence="1">Multi-pass membrane protein</topology>
    </subcellularLocation>
</comment>
<evidence type="ECO:0000256" key="3">
    <source>
        <dbReference type="ARBA" id="ARBA00022448"/>
    </source>
</evidence>
<evidence type="ECO:0000256" key="5">
    <source>
        <dbReference type="ARBA" id="ARBA00022989"/>
    </source>
</evidence>
<accession>A0A2K9LJ45</accession>
<evidence type="ECO:0008006" key="10">
    <source>
        <dbReference type="Google" id="ProtNLM"/>
    </source>
</evidence>
<name>A0A2K9LJ45_9GAMM</name>
<dbReference type="RefSeq" id="WP_101893537.1">
    <property type="nucleotide sequence ID" value="NZ_CP022684.1"/>
</dbReference>
<evidence type="ECO:0000256" key="1">
    <source>
        <dbReference type="ARBA" id="ARBA00004141"/>
    </source>
</evidence>
<dbReference type="AlphaFoldDB" id="A0A2K9LJ45"/>
<proteinExistence type="inferred from homology"/>
<dbReference type="EMBL" id="CP022684">
    <property type="protein sequence ID" value="AUM12201.1"/>
    <property type="molecule type" value="Genomic_DNA"/>
</dbReference>
<evidence type="ECO:0000256" key="6">
    <source>
        <dbReference type="ARBA" id="ARBA00023136"/>
    </source>
</evidence>
<evidence type="ECO:0000256" key="4">
    <source>
        <dbReference type="ARBA" id="ARBA00022692"/>
    </source>
</evidence>
<keyword evidence="3" id="KW-0813">Transport</keyword>
<dbReference type="OrthoDB" id="9789527at2"/>
<feature type="transmembrane region" description="Helical" evidence="7">
    <location>
        <begin position="282"/>
        <end position="305"/>
    </location>
</feature>
<feature type="transmembrane region" description="Helical" evidence="7">
    <location>
        <begin position="55"/>
        <end position="74"/>
    </location>
</feature>
<feature type="transmembrane region" description="Helical" evidence="7">
    <location>
        <begin position="396"/>
        <end position="413"/>
    </location>
</feature>
<evidence type="ECO:0000256" key="2">
    <source>
        <dbReference type="ARBA" id="ARBA00010199"/>
    </source>
</evidence>
<sequence length="451" mass="48989">MNKHPSRSPGHAPSYLHILQLTWPIILANSATPLLGLADTAIIGHTASPQHLGAIALGALLFNFVYWGFGFLRMSTTGFVAQAAGRDDNQAIVETTLRALLMGVLIGLGLMLLQWPLLHTALTLFGASDTVEYIAAHYFSIRIWGAPATLGTYALMGYLIGRGLSRTLLVVQLILNGLNITLDYLFAGYWDMGARGIALGTALSEWITFVIALLLVYRHQLSAARTHLNLRWRQLVVREKLIPVLKANGNLMIRTLFLLLGFAVFTDQSARFGDITLAANHILLQFISFSAFFLDGFAFASESLAGRALGKGQRESFLITIKRSTLLAAATALLLAAFILAFGDSLLALLTDLPDVQRAASSYLAWCALYVAVSFAAFQLDGLFIGTTTTAALRNASVLSTCSFLLLCYWLTAHYGNTGLWAAFIGFILLRAVFLGAAFGSITRRLDQTHP</sequence>
<evidence type="ECO:0000313" key="9">
    <source>
        <dbReference type="Proteomes" id="UP000235116"/>
    </source>
</evidence>
<keyword evidence="9" id="KW-1185">Reference proteome</keyword>
<keyword evidence="6 7" id="KW-0472">Membrane</keyword>